<name>A0A3S8U284_9RHOB</name>
<sequence length="282" mass="33032">MDIFSYWDSGRDKAPAVVQKCFQRWEDLNPEHRLVVLNAHDLRDVLSDLPFDVGTLPVQAQSDILRVRLLRLHGGAWVDATLLPVLPLDLWHDTYVGTTGFFVFAGPPVHWRLGTFLILAQAGNPFIQALDQANRDYWTHPRQAYDVQLRPTWRMGRQFARSMMKRGNGLEYLRFFRKWRKDLLYPVSDDGRRSRYFPYFWQHYLMMQLAETDPKMQAIVDSMTYRQYDLCHTVQGVRHGLGPDFPKAVPMALRCSPVQKLDWRVDWPDEVFKVPPAETVLI</sequence>
<reference evidence="1 2" key="1">
    <citation type="submission" date="2018-12" db="EMBL/GenBank/DDBJ databases">
        <title>Complete genome sequencing of Tabrizicola sp. K13M18.</title>
        <authorList>
            <person name="Bae J.-W."/>
        </authorList>
    </citation>
    <scope>NUCLEOTIDE SEQUENCE [LARGE SCALE GENOMIC DNA]</scope>
    <source>
        <strain evidence="1 2">K13M18</strain>
    </source>
</reference>
<dbReference type="KEGG" id="taw:EI545_02000"/>
<dbReference type="InterPro" id="IPR008441">
    <property type="entry name" value="AfumC-like_glycosyl_Trfase"/>
</dbReference>
<dbReference type="Pfam" id="PF05704">
    <property type="entry name" value="Caps_synth"/>
    <property type="match status" value="1"/>
</dbReference>
<dbReference type="SUPFAM" id="SSF53448">
    <property type="entry name" value="Nucleotide-diphospho-sugar transferases"/>
    <property type="match status" value="1"/>
</dbReference>
<dbReference type="Proteomes" id="UP000282002">
    <property type="component" value="Chromosome"/>
</dbReference>
<dbReference type="RefSeq" id="WP_125323916.1">
    <property type="nucleotide sequence ID" value="NZ_CP034328.1"/>
</dbReference>
<dbReference type="GO" id="GO:0016757">
    <property type="term" value="F:glycosyltransferase activity"/>
    <property type="evidence" value="ECO:0007669"/>
    <property type="project" value="InterPro"/>
</dbReference>
<protein>
    <recommendedName>
        <fullName evidence="3">Capsular biosynthesis protein</fullName>
    </recommendedName>
</protein>
<gene>
    <name evidence="1" type="ORF">EI545_02000</name>
</gene>
<organism evidence="1 2">
    <name type="scientific">Tabrizicola piscis</name>
    <dbReference type="NCBI Taxonomy" id="2494374"/>
    <lineage>
        <taxon>Bacteria</taxon>
        <taxon>Pseudomonadati</taxon>
        <taxon>Pseudomonadota</taxon>
        <taxon>Alphaproteobacteria</taxon>
        <taxon>Rhodobacterales</taxon>
        <taxon>Paracoccaceae</taxon>
        <taxon>Tabrizicola</taxon>
    </lineage>
</organism>
<dbReference type="InterPro" id="IPR029044">
    <property type="entry name" value="Nucleotide-diphossugar_trans"/>
</dbReference>
<dbReference type="Gene3D" id="3.90.550.20">
    <property type="match status" value="1"/>
</dbReference>
<accession>A0A3S8U284</accession>
<keyword evidence="2" id="KW-1185">Reference proteome</keyword>
<dbReference type="OrthoDB" id="9802881at2"/>
<evidence type="ECO:0008006" key="3">
    <source>
        <dbReference type="Google" id="ProtNLM"/>
    </source>
</evidence>
<dbReference type="AlphaFoldDB" id="A0A3S8U284"/>
<evidence type="ECO:0000313" key="1">
    <source>
        <dbReference type="EMBL" id="AZL57721.1"/>
    </source>
</evidence>
<evidence type="ECO:0000313" key="2">
    <source>
        <dbReference type="Proteomes" id="UP000282002"/>
    </source>
</evidence>
<proteinExistence type="predicted"/>
<dbReference type="EMBL" id="CP034328">
    <property type="protein sequence ID" value="AZL57721.1"/>
    <property type="molecule type" value="Genomic_DNA"/>
</dbReference>